<dbReference type="RefSeq" id="WP_404615169.1">
    <property type="nucleotide sequence ID" value="NZ_JBIYDN010000057.1"/>
</dbReference>
<feature type="region of interest" description="Disordered" evidence="1">
    <location>
        <begin position="164"/>
        <end position="184"/>
    </location>
</feature>
<feature type="region of interest" description="Disordered" evidence="1">
    <location>
        <begin position="296"/>
        <end position="383"/>
    </location>
</feature>
<feature type="transmembrane region" description="Helical" evidence="2">
    <location>
        <begin position="263"/>
        <end position="285"/>
    </location>
</feature>
<evidence type="ECO:0008006" key="5">
    <source>
        <dbReference type="Google" id="ProtNLM"/>
    </source>
</evidence>
<feature type="transmembrane region" description="Helical" evidence="2">
    <location>
        <begin position="92"/>
        <end position="111"/>
    </location>
</feature>
<keyword evidence="2" id="KW-0812">Transmembrane</keyword>
<dbReference type="Proteomes" id="UP001620514">
    <property type="component" value="Unassembled WGS sequence"/>
</dbReference>
<accession>A0ABW8MY90</accession>
<keyword evidence="4" id="KW-1185">Reference proteome</keyword>
<evidence type="ECO:0000313" key="3">
    <source>
        <dbReference type="EMBL" id="MFK4448684.1"/>
    </source>
</evidence>
<evidence type="ECO:0000256" key="1">
    <source>
        <dbReference type="SAM" id="MobiDB-lite"/>
    </source>
</evidence>
<organism evidence="3 4">
    <name type="scientific">Caballeronia udeis</name>
    <dbReference type="NCBI Taxonomy" id="1232866"/>
    <lineage>
        <taxon>Bacteria</taxon>
        <taxon>Pseudomonadati</taxon>
        <taxon>Pseudomonadota</taxon>
        <taxon>Betaproteobacteria</taxon>
        <taxon>Burkholderiales</taxon>
        <taxon>Burkholderiaceae</taxon>
        <taxon>Caballeronia</taxon>
    </lineage>
</organism>
<proteinExistence type="predicted"/>
<name>A0ABW8MY90_9BURK</name>
<feature type="transmembrane region" description="Helical" evidence="2">
    <location>
        <begin position="131"/>
        <end position="155"/>
    </location>
</feature>
<sequence length="383" mass="41233">MDQKPAALGKSKKNLSMMCAVVHAFVGKEITYYPRKDGISIDAKTYLPAIENQLKLLDKLSGLDEKYLDRAKDSLKEVKDLTEYQDQKSARLLTIVAFLTAAAGALFAKFVDAYPFRAMFRSSLQYGIPVGLVYLSFGLFIIFVAFGALVSFHATQTRFVWPEMKPEKPDDKSRKPDAVDGKPRKLDDADEAVFTDALSHLFFKSILRTDPAGWADSFVKNTTAGVGGSSLTLKYYKNYITESYLVAAKCGDKLRYLQPAQKLLQCAIRLLIFWLLSFFIVVVVVPTKIELDARKPTTGAQDSIKDDNGAQPGAAAMDGGSGLHEAQGDKAAGASTPVPSPIAGRRPISGAASAAQESPTSSTSASAPVSSAGIRGTADGAKP</sequence>
<dbReference type="EMBL" id="JBIYDN010000057">
    <property type="protein sequence ID" value="MFK4448684.1"/>
    <property type="molecule type" value="Genomic_DNA"/>
</dbReference>
<keyword evidence="2" id="KW-1133">Transmembrane helix</keyword>
<feature type="compositionally biased region" description="Low complexity" evidence="1">
    <location>
        <begin position="351"/>
        <end position="372"/>
    </location>
</feature>
<evidence type="ECO:0000256" key="2">
    <source>
        <dbReference type="SAM" id="Phobius"/>
    </source>
</evidence>
<reference evidence="3 4" key="1">
    <citation type="submission" date="2024-10" db="EMBL/GenBank/DDBJ databases">
        <authorList>
            <person name="Deangelis K."/>
            <person name="Huntemann M."/>
            <person name="Clum A."/>
            <person name="Wang J."/>
            <person name="Palaniappan K."/>
            <person name="Ritter S."/>
            <person name="Chen I.-M."/>
            <person name="Stamatis D."/>
            <person name="Reddy T."/>
            <person name="O'Malley R."/>
            <person name="Daum C."/>
            <person name="Ng V."/>
            <person name="Ivanova N."/>
            <person name="Kyrpides N."/>
            <person name="Woyke T."/>
        </authorList>
    </citation>
    <scope>NUCLEOTIDE SEQUENCE [LARGE SCALE GENOMIC DNA]</scope>
    <source>
        <strain evidence="3 4">GAS97</strain>
    </source>
</reference>
<keyword evidence="2" id="KW-0472">Membrane</keyword>
<gene>
    <name evidence="3" type="ORF">ABH943_008728</name>
</gene>
<evidence type="ECO:0000313" key="4">
    <source>
        <dbReference type="Proteomes" id="UP001620514"/>
    </source>
</evidence>
<comment type="caution">
    <text evidence="3">The sequence shown here is derived from an EMBL/GenBank/DDBJ whole genome shotgun (WGS) entry which is preliminary data.</text>
</comment>
<protein>
    <recommendedName>
        <fullName evidence="5">Transmembrane protein</fullName>
    </recommendedName>
</protein>
<reference evidence="3 4" key="2">
    <citation type="submission" date="2024-11" db="EMBL/GenBank/DDBJ databases">
        <title>Using genomics to understand microbial adaptation to soil warming.</title>
        <authorList>
            <person name="Deangelis K.M. PhD."/>
        </authorList>
    </citation>
    <scope>NUCLEOTIDE SEQUENCE [LARGE SCALE GENOMIC DNA]</scope>
    <source>
        <strain evidence="3 4">GAS97</strain>
    </source>
</reference>